<keyword evidence="1" id="KW-0805">Transcription regulation</keyword>
<evidence type="ECO:0000313" key="5">
    <source>
        <dbReference type="EMBL" id="GLQ55237.1"/>
    </source>
</evidence>
<keyword evidence="2" id="KW-0238">DNA-binding</keyword>
<dbReference type="SUPFAM" id="SSF47413">
    <property type="entry name" value="lambda repressor-like DNA-binding domains"/>
    <property type="match status" value="1"/>
</dbReference>
<sequence>MKNHDCKRSKTPWEAELVSHRAKTLKELAERLDVSITTVSRALAGHQQIALKTRMRVAEAARELGYVPNQAARQLVSGRSGFAGFVMPIRGLNFADSYLGEFITGLGEGLVANNLDLFLATVPQGRSELTVLRHVVESGRADGIVVPRIAESDARIDYLTQRDFPFVAHGRLLDPRARHHWLDSDGETAFAEAFELLYELGHRHIGLITISDAMTFRHHRETGLHRAIAARGDPAVRLDVEAFLRFDRGASVAAINRMLHADKRPTAIIGLFDEIALTILEEAAHAGLSIPRDLSVVGFDNITASAYAPPGLTTFDSDNRACAREIAQMLVDVIETRPDQPMTRLIRPKLILRASHGPAPDRVN</sequence>
<dbReference type="RefSeq" id="WP_284340661.1">
    <property type="nucleotide sequence ID" value="NZ_BSNS01000011.1"/>
</dbReference>
<protein>
    <submittedName>
        <fullName evidence="5">Alanine racemase</fullName>
    </submittedName>
</protein>
<evidence type="ECO:0000256" key="3">
    <source>
        <dbReference type="ARBA" id="ARBA00023163"/>
    </source>
</evidence>
<dbReference type="Pfam" id="PF13377">
    <property type="entry name" value="Peripla_BP_3"/>
    <property type="match status" value="1"/>
</dbReference>
<evidence type="ECO:0000313" key="6">
    <source>
        <dbReference type="Proteomes" id="UP001156691"/>
    </source>
</evidence>
<dbReference type="SUPFAM" id="SSF53822">
    <property type="entry name" value="Periplasmic binding protein-like I"/>
    <property type="match status" value="1"/>
</dbReference>
<dbReference type="SMART" id="SM00354">
    <property type="entry name" value="HTH_LACI"/>
    <property type="match status" value="1"/>
</dbReference>
<name>A0ABQ5W5T1_9HYPH</name>
<feature type="domain" description="HTH lacI-type" evidence="4">
    <location>
        <begin position="23"/>
        <end position="77"/>
    </location>
</feature>
<dbReference type="InterPro" id="IPR046335">
    <property type="entry name" value="LacI/GalR-like_sensor"/>
</dbReference>
<organism evidence="5 6">
    <name type="scientific">Devosia nitrariae</name>
    <dbReference type="NCBI Taxonomy" id="2071872"/>
    <lineage>
        <taxon>Bacteria</taxon>
        <taxon>Pseudomonadati</taxon>
        <taxon>Pseudomonadota</taxon>
        <taxon>Alphaproteobacteria</taxon>
        <taxon>Hyphomicrobiales</taxon>
        <taxon>Devosiaceae</taxon>
        <taxon>Devosia</taxon>
    </lineage>
</organism>
<dbReference type="InterPro" id="IPR000843">
    <property type="entry name" value="HTH_LacI"/>
</dbReference>
<dbReference type="EMBL" id="BSNS01000011">
    <property type="protein sequence ID" value="GLQ55237.1"/>
    <property type="molecule type" value="Genomic_DNA"/>
</dbReference>
<dbReference type="Pfam" id="PF00356">
    <property type="entry name" value="LacI"/>
    <property type="match status" value="1"/>
</dbReference>
<keyword evidence="6" id="KW-1185">Reference proteome</keyword>
<comment type="caution">
    <text evidence="5">The sequence shown here is derived from an EMBL/GenBank/DDBJ whole genome shotgun (WGS) entry which is preliminary data.</text>
</comment>
<dbReference type="CDD" id="cd01392">
    <property type="entry name" value="HTH_LacI"/>
    <property type="match status" value="1"/>
</dbReference>
<gene>
    <name evidence="5" type="ORF">GCM10010862_24960</name>
</gene>
<dbReference type="InterPro" id="IPR010982">
    <property type="entry name" value="Lambda_DNA-bd_dom_sf"/>
</dbReference>
<dbReference type="PANTHER" id="PTHR30146:SF153">
    <property type="entry name" value="LACTOSE OPERON REPRESSOR"/>
    <property type="match status" value="1"/>
</dbReference>
<evidence type="ECO:0000256" key="1">
    <source>
        <dbReference type="ARBA" id="ARBA00023015"/>
    </source>
</evidence>
<dbReference type="PROSITE" id="PS50932">
    <property type="entry name" value="HTH_LACI_2"/>
    <property type="match status" value="1"/>
</dbReference>
<evidence type="ECO:0000256" key="2">
    <source>
        <dbReference type="ARBA" id="ARBA00023125"/>
    </source>
</evidence>
<accession>A0ABQ5W5T1</accession>
<reference evidence="6" key="1">
    <citation type="journal article" date="2019" name="Int. J. Syst. Evol. Microbiol.">
        <title>The Global Catalogue of Microorganisms (GCM) 10K type strain sequencing project: providing services to taxonomists for standard genome sequencing and annotation.</title>
        <authorList>
            <consortium name="The Broad Institute Genomics Platform"/>
            <consortium name="The Broad Institute Genome Sequencing Center for Infectious Disease"/>
            <person name="Wu L."/>
            <person name="Ma J."/>
        </authorList>
    </citation>
    <scope>NUCLEOTIDE SEQUENCE [LARGE SCALE GENOMIC DNA]</scope>
    <source>
        <strain evidence="6">NBRC 112416</strain>
    </source>
</reference>
<dbReference type="InterPro" id="IPR028082">
    <property type="entry name" value="Peripla_BP_I"/>
</dbReference>
<proteinExistence type="predicted"/>
<dbReference type="Gene3D" id="1.10.260.40">
    <property type="entry name" value="lambda repressor-like DNA-binding domains"/>
    <property type="match status" value="1"/>
</dbReference>
<dbReference type="Proteomes" id="UP001156691">
    <property type="component" value="Unassembled WGS sequence"/>
</dbReference>
<dbReference type="Gene3D" id="3.40.50.2300">
    <property type="match status" value="2"/>
</dbReference>
<evidence type="ECO:0000259" key="4">
    <source>
        <dbReference type="PROSITE" id="PS50932"/>
    </source>
</evidence>
<dbReference type="PANTHER" id="PTHR30146">
    <property type="entry name" value="LACI-RELATED TRANSCRIPTIONAL REPRESSOR"/>
    <property type="match status" value="1"/>
</dbReference>
<keyword evidence="3" id="KW-0804">Transcription</keyword>